<reference evidence="1" key="1">
    <citation type="submission" date="2014-11" db="EMBL/GenBank/DDBJ databases">
        <authorList>
            <person name="Amaro Gonzalez C."/>
        </authorList>
    </citation>
    <scope>NUCLEOTIDE SEQUENCE</scope>
</reference>
<dbReference type="EMBL" id="GBXM01023002">
    <property type="protein sequence ID" value="JAH85575.1"/>
    <property type="molecule type" value="Transcribed_RNA"/>
</dbReference>
<sequence length="41" mass="4815">MLSQSQSCVFATNHVWNNPCYNVSQDYAYFCNSVRSYFKPD</sequence>
<evidence type="ECO:0000313" key="1">
    <source>
        <dbReference type="EMBL" id="JAH85575.1"/>
    </source>
</evidence>
<proteinExistence type="predicted"/>
<name>A0A0E9W7K8_ANGAN</name>
<protein>
    <submittedName>
        <fullName evidence="1">Uncharacterized protein</fullName>
    </submittedName>
</protein>
<reference evidence="1" key="2">
    <citation type="journal article" date="2015" name="Fish Shellfish Immunol.">
        <title>Early steps in the European eel (Anguilla anguilla)-Vibrio vulnificus interaction in the gills: Role of the RtxA13 toxin.</title>
        <authorList>
            <person name="Callol A."/>
            <person name="Pajuelo D."/>
            <person name="Ebbesson L."/>
            <person name="Teles M."/>
            <person name="MacKenzie S."/>
            <person name="Amaro C."/>
        </authorList>
    </citation>
    <scope>NUCLEOTIDE SEQUENCE</scope>
</reference>
<organism evidence="1">
    <name type="scientific">Anguilla anguilla</name>
    <name type="common">European freshwater eel</name>
    <name type="synonym">Muraena anguilla</name>
    <dbReference type="NCBI Taxonomy" id="7936"/>
    <lineage>
        <taxon>Eukaryota</taxon>
        <taxon>Metazoa</taxon>
        <taxon>Chordata</taxon>
        <taxon>Craniata</taxon>
        <taxon>Vertebrata</taxon>
        <taxon>Euteleostomi</taxon>
        <taxon>Actinopterygii</taxon>
        <taxon>Neopterygii</taxon>
        <taxon>Teleostei</taxon>
        <taxon>Anguilliformes</taxon>
        <taxon>Anguillidae</taxon>
        <taxon>Anguilla</taxon>
    </lineage>
</organism>
<dbReference type="AlphaFoldDB" id="A0A0E9W7K8"/>
<accession>A0A0E9W7K8</accession>